<dbReference type="PANTHER" id="PTHR24305:SF210">
    <property type="entry name" value="CYTOCHROME P450 MONOOXYGENASE ASQL-RELATED"/>
    <property type="match status" value="1"/>
</dbReference>
<dbReference type="InterPro" id="IPR002403">
    <property type="entry name" value="Cyt_P450_E_grp-IV"/>
</dbReference>
<dbReference type="GO" id="GO:0016705">
    <property type="term" value="F:oxidoreductase activity, acting on paired donors, with incorporation or reduction of molecular oxygen"/>
    <property type="evidence" value="ECO:0007669"/>
    <property type="project" value="InterPro"/>
</dbReference>
<gene>
    <name evidence="7" type="ORF">EJ04DRAFT_530569</name>
</gene>
<dbReference type="PRINTS" id="PR00385">
    <property type="entry name" value="P450"/>
</dbReference>
<proteinExistence type="inferred from homology"/>
<protein>
    <submittedName>
        <fullName evidence="7">Cytochrome P450</fullName>
    </submittedName>
</protein>
<keyword evidence="4 6" id="KW-0479">Metal-binding</keyword>
<dbReference type="SUPFAM" id="SSF48264">
    <property type="entry name" value="Cytochrome P450"/>
    <property type="match status" value="1"/>
</dbReference>
<dbReference type="PANTHER" id="PTHR24305">
    <property type="entry name" value="CYTOCHROME P450"/>
    <property type="match status" value="1"/>
</dbReference>
<evidence type="ECO:0000313" key="8">
    <source>
        <dbReference type="Proteomes" id="UP000799444"/>
    </source>
</evidence>
<evidence type="ECO:0000256" key="5">
    <source>
        <dbReference type="ARBA" id="ARBA00023004"/>
    </source>
</evidence>
<dbReference type="Gene3D" id="1.10.630.10">
    <property type="entry name" value="Cytochrome P450"/>
    <property type="match status" value="1"/>
</dbReference>
<dbReference type="InterPro" id="IPR036396">
    <property type="entry name" value="Cyt_P450_sf"/>
</dbReference>
<comment type="similarity">
    <text evidence="2">Belongs to the cytochrome P450 family.</text>
</comment>
<dbReference type="GO" id="GO:0020037">
    <property type="term" value="F:heme binding"/>
    <property type="evidence" value="ECO:0007669"/>
    <property type="project" value="InterPro"/>
</dbReference>
<accession>A0A9P4RA27</accession>
<dbReference type="Pfam" id="PF00067">
    <property type="entry name" value="p450"/>
    <property type="match status" value="1"/>
</dbReference>
<dbReference type="PRINTS" id="PR00465">
    <property type="entry name" value="EP450IV"/>
</dbReference>
<evidence type="ECO:0000256" key="1">
    <source>
        <dbReference type="ARBA" id="ARBA00001971"/>
    </source>
</evidence>
<sequence>MWVVSVVVVSIVIFARNTFFHPLAGFPGPLLARSSLIWRFVHSFRGRLHEELVKQHKKYGPVVRVSPNELSFAAPSAWSEIYSMPTKGRKLFRKGQFYTMFGVGFDANCIGSERDPRRHRRIRGLLSPGFSAKALLEQEEIVRGIVEKFIRKLGEGGDQTVRDMSVWYGLVAFDLIGEMAFGESFQSLDNEENHFWIKIITEHVFMITMADNLRRLPIIPTIARALVPAIKSIQKQHKAHTRQTIDKRVNLDVPRKDFLTNILPAFLQGNISDEELLANSSTLIIGGGDSVVSVLAGTTFHLLRPSSRHAYHKVRDEVRQRFAHRSDITYTTARNLPYLQAVIREGLRIFPPGHGMPRVSPGAEVAGKWVPEGAEVYASPWPMSQDEAFFTRPQSFEPERWLDTDNDSDYSADVPEASHPFQLGPHVCLGRDFAMMEMTLILARMLWEYDLELVDKDIYWPDECRSHLMWLKAPLLVRFHRVERN</sequence>
<dbReference type="InterPro" id="IPR001128">
    <property type="entry name" value="Cyt_P450"/>
</dbReference>
<evidence type="ECO:0000256" key="3">
    <source>
        <dbReference type="ARBA" id="ARBA00022617"/>
    </source>
</evidence>
<comment type="cofactor">
    <cofactor evidence="1 6">
        <name>heme</name>
        <dbReference type="ChEBI" id="CHEBI:30413"/>
    </cofactor>
</comment>
<comment type="caution">
    <text evidence="7">The sequence shown here is derived from an EMBL/GenBank/DDBJ whole genome shotgun (WGS) entry which is preliminary data.</text>
</comment>
<keyword evidence="8" id="KW-1185">Reference proteome</keyword>
<dbReference type="InterPro" id="IPR050121">
    <property type="entry name" value="Cytochrome_P450_monoxygenase"/>
</dbReference>
<name>A0A9P4RA27_9PLEO</name>
<keyword evidence="3 6" id="KW-0349">Heme</keyword>
<dbReference type="EMBL" id="ML996098">
    <property type="protein sequence ID" value="KAF2740900.1"/>
    <property type="molecule type" value="Genomic_DNA"/>
</dbReference>
<evidence type="ECO:0000256" key="4">
    <source>
        <dbReference type="ARBA" id="ARBA00022723"/>
    </source>
</evidence>
<dbReference type="GO" id="GO:0005506">
    <property type="term" value="F:iron ion binding"/>
    <property type="evidence" value="ECO:0007669"/>
    <property type="project" value="InterPro"/>
</dbReference>
<dbReference type="OrthoDB" id="1470350at2759"/>
<keyword evidence="5 6" id="KW-0408">Iron</keyword>
<feature type="binding site" description="axial binding residue" evidence="6">
    <location>
        <position position="428"/>
    </location>
    <ligand>
        <name>heme</name>
        <dbReference type="ChEBI" id="CHEBI:30413"/>
    </ligand>
    <ligandPart>
        <name>Fe</name>
        <dbReference type="ChEBI" id="CHEBI:18248"/>
    </ligandPart>
</feature>
<dbReference type="AlphaFoldDB" id="A0A9P4RA27"/>
<organism evidence="7 8">
    <name type="scientific">Polyplosphaeria fusca</name>
    <dbReference type="NCBI Taxonomy" id="682080"/>
    <lineage>
        <taxon>Eukaryota</taxon>
        <taxon>Fungi</taxon>
        <taxon>Dikarya</taxon>
        <taxon>Ascomycota</taxon>
        <taxon>Pezizomycotina</taxon>
        <taxon>Dothideomycetes</taxon>
        <taxon>Pleosporomycetidae</taxon>
        <taxon>Pleosporales</taxon>
        <taxon>Tetraplosphaeriaceae</taxon>
        <taxon>Polyplosphaeria</taxon>
    </lineage>
</organism>
<dbReference type="CDD" id="cd11058">
    <property type="entry name" value="CYP60B-like"/>
    <property type="match status" value="1"/>
</dbReference>
<dbReference type="GO" id="GO:0004497">
    <property type="term" value="F:monooxygenase activity"/>
    <property type="evidence" value="ECO:0007669"/>
    <property type="project" value="InterPro"/>
</dbReference>
<evidence type="ECO:0000256" key="2">
    <source>
        <dbReference type="ARBA" id="ARBA00010617"/>
    </source>
</evidence>
<reference evidence="7" key="1">
    <citation type="journal article" date="2020" name="Stud. Mycol.">
        <title>101 Dothideomycetes genomes: a test case for predicting lifestyles and emergence of pathogens.</title>
        <authorList>
            <person name="Haridas S."/>
            <person name="Albert R."/>
            <person name="Binder M."/>
            <person name="Bloem J."/>
            <person name="Labutti K."/>
            <person name="Salamov A."/>
            <person name="Andreopoulos B."/>
            <person name="Baker S."/>
            <person name="Barry K."/>
            <person name="Bills G."/>
            <person name="Bluhm B."/>
            <person name="Cannon C."/>
            <person name="Castanera R."/>
            <person name="Culley D."/>
            <person name="Daum C."/>
            <person name="Ezra D."/>
            <person name="Gonzalez J."/>
            <person name="Henrissat B."/>
            <person name="Kuo A."/>
            <person name="Liang C."/>
            <person name="Lipzen A."/>
            <person name="Lutzoni F."/>
            <person name="Magnuson J."/>
            <person name="Mondo S."/>
            <person name="Nolan M."/>
            <person name="Ohm R."/>
            <person name="Pangilinan J."/>
            <person name="Park H.-J."/>
            <person name="Ramirez L."/>
            <person name="Alfaro M."/>
            <person name="Sun H."/>
            <person name="Tritt A."/>
            <person name="Yoshinaga Y."/>
            <person name="Zwiers L.-H."/>
            <person name="Turgeon B."/>
            <person name="Goodwin S."/>
            <person name="Spatafora J."/>
            <person name="Crous P."/>
            <person name="Grigoriev I."/>
        </authorList>
    </citation>
    <scope>NUCLEOTIDE SEQUENCE</scope>
    <source>
        <strain evidence="7">CBS 125425</strain>
    </source>
</reference>
<evidence type="ECO:0000313" key="7">
    <source>
        <dbReference type="EMBL" id="KAF2740900.1"/>
    </source>
</evidence>
<evidence type="ECO:0000256" key="6">
    <source>
        <dbReference type="PIRSR" id="PIRSR602403-1"/>
    </source>
</evidence>
<dbReference type="Proteomes" id="UP000799444">
    <property type="component" value="Unassembled WGS sequence"/>
</dbReference>